<dbReference type="Proteomes" id="UP000680714">
    <property type="component" value="Unassembled WGS sequence"/>
</dbReference>
<comment type="caution">
    <text evidence="1">The sequence shown here is derived from an EMBL/GenBank/DDBJ whole genome shotgun (WGS) entry which is preliminary data.</text>
</comment>
<evidence type="ECO:0000313" key="1">
    <source>
        <dbReference type="EMBL" id="MBR9972052.1"/>
    </source>
</evidence>
<protein>
    <submittedName>
        <fullName evidence="1">Uncharacterized protein</fullName>
    </submittedName>
</protein>
<organism evidence="1 2">
    <name type="scientific">Magnetospirillum sulfuroxidans</name>
    <dbReference type="NCBI Taxonomy" id="611300"/>
    <lineage>
        <taxon>Bacteria</taxon>
        <taxon>Pseudomonadati</taxon>
        <taxon>Pseudomonadota</taxon>
        <taxon>Alphaproteobacteria</taxon>
        <taxon>Rhodospirillales</taxon>
        <taxon>Rhodospirillaceae</taxon>
        <taxon>Magnetospirillum</taxon>
    </lineage>
</organism>
<sequence length="137" mass="15547">MFGLKLVDTKKPLIAETRRKSPREVVLEGIGHQLELLKNPKYTVERTRYVKGDDGYGRQMTSRPPKPWFWEFEGKMFLQIKYGSSQVVMLNGKPTIECGKDIASVIKALEAVKSGIEKGVLDDAINEAKARSHRKKD</sequence>
<evidence type="ECO:0000313" key="2">
    <source>
        <dbReference type="Proteomes" id="UP000680714"/>
    </source>
</evidence>
<reference evidence="1 2" key="1">
    <citation type="submission" date="2021-04" db="EMBL/GenBank/DDBJ databases">
        <title>Magnetospirillum sulfuroxidans sp. nov., a facultative chemolithoautotrophic sulfur-oxidizing alphaproteobacterium isolated from freshwater sediment and proposals for Paramagetospirillum gen. nov., and Magnetospirillaceae fam. nov.</title>
        <authorList>
            <person name="Koziaeva V."/>
            <person name="Geelhoed J.S."/>
            <person name="Sorokin D.Y."/>
            <person name="Grouzdev D.S."/>
        </authorList>
    </citation>
    <scope>NUCLEOTIDE SEQUENCE [LARGE SCALE GENOMIC DNA]</scope>
    <source>
        <strain evidence="1 2">J10</strain>
    </source>
</reference>
<accession>A0ABS5IC94</accession>
<dbReference type="EMBL" id="JAGTUF010000008">
    <property type="protein sequence ID" value="MBR9972052.1"/>
    <property type="molecule type" value="Genomic_DNA"/>
</dbReference>
<proteinExistence type="predicted"/>
<dbReference type="RefSeq" id="WP_211548437.1">
    <property type="nucleotide sequence ID" value="NZ_JAGTUF010000008.1"/>
</dbReference>
<gene>
    <name evidence="1" type="ORF">KEC16_10020</name>
</gene>
<name>A0ABS5IC94_9PROT</name>
<keyword evidence="2" id="KW-1185">Reference proteome</keyword>